<feature type="region of interest" description="Disordered" evidence="1">
    <location>
        <begin position="960"/>
        <end position="983"/>
    </location>
</feature>
<feature type="region of interest" description="Disordered" evidence="1">
    <location>
        <begin position="632"/>
        <end position="655"/>
    </location>
</feature>
<protein>
    <submittedName>
        <fullName evidence="2">CSON006535 protein</fullName>
    </submittedName>
</protein>
<feature type="region of interest" description="Disordered" evidence="1">
    <location>
        <begin position="1"/>
        <end position="30"/>
    </location>
</feature>
<feature type="region of interest" description="Disordered" evidence="1">
    <location>
        <begin position="295"/>
        <end position="316"/>
    </location>
</feature>
<organism evidence="2">
    <name type="scientific">Culicoides sonorensis</name>
    <name type="common">Biting midge</name>
    <dbReference type="NCBI Taxonomy" id="179676"/>
    <lineage>
        <taxon>Eukaryota</taxon>
        <taxon>Metazoa</taxon>
        <taxon>Ecdysozoa</taxon>
        <taxon>Arthropoda</taxon>
        <taxon>Hexapoda</taxon>
        <taxon>Insecta</taxon>
        <taxon>Pterygota</taxon>
        <taxon>Neoptera</taxon>
        <taxon>Endopterygota</taxon>
        <taxon>Diptera</taxon>
        <taxon>Nematocera</taxon>
        <taxon>Chironomoidea</taxon>
        <taxon>Ceratopogonidae</taxon>
        <taxon>Ceratopogoninae</taxon>
        <taxon>Culicoides</taxon>
        <taxon>Monoculicoides</taxon>
    </lineage>
</organism>
<feature type="compositionally biased region" description="Basic and acidic residues" evidence="1">
    <location>
        <begin position="853"/>
        <end position="865"/>
    </location>
</feature>
<feature type="region of interest" description="Disordered" evidence="1">
    <location>
        <begin position="742"/>
        <end position="772"/>
    </location>
</feature>
<feature type="region of interest" description="Disordered" evidence="1">
    <location>
        <begin position="496"/>
        <end position="532"/>
    </location>
</feature>
<feature type="compositionally biased region" description="Polar residues" evidence="1">
    <location>
        <begin position="413"/>
        <end position="423"/>
    </location>
</feature>
<feature type="compositionally biased region" description="Low complexity" evidence="1">
    <location>
        <begin position="262"/>
        <end position="283"/>
    </location>
</feature>
<accession>A0A336LZ49</accession>
<evidence type="ECO:0000256" key="1">
    <source>
        <dbReference type="SAM" id="MobiDB-lite"/>
    </source>
</evidence>
<gene>
    <name evidence="2" type="primary">CSON006535</name>
</gene>
<feature type="compositionally biased region" description="Basic residues" evidence="1">
    <location>
        <begin position="638"/>
        <end position="651"/>
    </location>
</feature>
<evidence type="ECO:0000313" key="2">
    <source>
        <dbReference type="EMBL" id="SSX22291.1"/>
    </source>
</evidence>
<dbReference type="VEuPathDB" id="VectorBase:CSON006535"/>
<dbReference type="AlphaFoldDB" id="A0A336LZ49"/>
<feature type="region of interest" description="Disordered" evidence="1">
    <location>
        <begin position="843"/>
        <end position="868"/>
    </location>
</feature>
<feature type="compositionally biased region" description="Basic residues" evidence="1">
    <location>
        <begin position="400"/>
        <end position="412"/>
    </location>
</feature>
<feature type="region of interest" description="Disordered" evidence="1">
    <location>
        <begin position="397"/>
        <end position="442"/>
    </location>
</feature>
<dbReference type="EMBL" id="UFQT01000244">
    <property type="protein sequence ID" value="SSX22291.1"/>
    <property type="molecule type" value="Genomic_DNA"/>
</dbReference>
<feature type="region of interest" description="Disordered" evidence="1">
    <location>
        <begin position="259"/>
        <end position="283"/>
    </location>
</feature>
<reference evidence="2" key="1">
    <citation type="submission" date="2018-07" db="EMBL/GenBank/DDBJ databases">
        <authorList>
            <person name="Quirk P.G."/>
            <person name="Krulwich T.A."/>
        </authorList>
    </citation>
    <scope>NUCLEOTIDE SEQUENCE</scope>
</reference>
<feature type="compositionally biased region" description="Basic residues" evidence="1">
    <location>
        <begin position="1"/>
        <end position="12"/>
    </location>
</feature>
<sequence>MVNKKLKKKTKWHPLSFAGQDDNSQMDESNKSRVPFKMEWKINNENFETASNHYNNKNNKDNTNNHHHSYHRFDKQRASNKSYSKSHHFNGNFINTTGANRFGKQDSNNLKDLPKKVQFNEDEYTRITTPRQDVLFKKGYLSRPKTQTVTHTHQTYNNGTLDGFYPSYIKADSPPLTINGGLASPNGTEYPFIPATPGAFMNDPYGNPVYFMPYPDMYYPPTSSTTNPEMEMGDQFNPMYINGLYSPLLIEENDESISPPVTSTTGTNCSDSSDSSEEISSTTIATEPTVLADETPCEKVPEENQIESEIDTQKGEENNEQAIEMPQEEVQQAVASPVYENGYDSISPYLNPYAPVYYYPLPFYPVPAMGPYSPTEFYQSPEPETLGVYQNGFQFENGRHGKYPKRKKRYRKTLSSSGTSITDYSEDESNQLDVATTESGDSGFLDAKNVELSSDKHPIPSYTPESIDECPTHQSTLNVEVPEFRPKVVLQTTKIESRESPTRKPHMNGDLQENTGPVDNAKSKIDSNNDRKVKKRTVKNPVVDKKFLIESAKNIEMQNIDLNKINLLSRKDNVKIDTTWTVVGGKRKMIKEESQFENETSENEIIKDIQQTEISPKAETIIVKDDEVCASHNLQTKKPSRKSKQKNKNLNKRNGLQMKNQKLTGFIIEEPTFNHIDNSAEIEEEQSCEDANENEDLNTINDEIPEIFSEAALIEEIPWTAEDIEASNNEIEIKNQMTSSNLSSISENMDESEQTDNCSEHDQTELKQEPEPKAEILLTKTFQKSESICSNQIETIVEEQEPVEIKEEKLNLSVEIEFENEKPEEMLQSIESNLVFNETETKNNENFNEVTEFDQKDESETKDDTSNSPAVLEITNDISEKYHITPAVCNWLHTFDTNDLQSLFTIPLSTDFVEKIKHCSEISKFFADDELENLNKFIDENFCKYQQMSSCSSLSSLISDSDSDEDDTESISSMTTNKKKSSTKKTLKILGCEIM</sequence>
<name>A0A336LZ49_CULSO</name>
<feature type="compositionally biased region" description="Basic and acidic residues" evidence="1">
    <location>
        <begin position="758"/>
        <end position="772"/>
    </location>
</feature>
<feature type="compositionally biased region" description="Basic and acidic residues" evidence="1">
    <location>
        <begin position="521"/>
        <end position="531"/>
    </location>
</feature>
<feature type="compositionally biased region" description="Polar residues" evidence="1">
    <location>
        <begin position="431"/>
        <end position="440"/>
    </location>
</feature>
<proteinExistence type="predicted"/>